<evidence type="ECO:0000313" key="2">
    <source>
        <dbReference type="Proteomes" id="UP000033556"/>
    </source>
</evidence>
<keyword evidence="2" id="KW-1185">Reference proteome</keyword>
<name>A0A0F3N2V1_RICAM</name>
<reference evidence="1 2" key="1">
    <citation type="submission" date="2015-01" db="EMBL/GenBank/DDBJ databases">
        <title>Genome Sequencing of Rickettsiales.</title>
        <authorList>
            <person name="Daugherty S.C."/>
            <person name="Su Q."/>
            <person name="Abolude K."/>
            <person name="Beier-Sexton M."/>
            <person name="Carlyon J.A."/>
            <person name="Carter R."/>
            <person name="Day N.P."/>
            <person name="Dumler S.J."/>
            <person name="Dyachenko V."/>
            <person name="Godinez A."/>
            <person name="Kurtti T.J."/>
            <person name="Lichay M."/>
            <person name="Mullins K.E."/>
            <person name="Ott S."/>
            <person name="Pappas-Brown V."/>
            <person name="Paris D.H."/>
            <person name="Patel P."/>
            <person name="Richards A.L."/>
            <person name="Sadzewicz L."/>
            <person name="Sears K."/>
            <person name="Seidman D."/>
            <person name="Sengamalay N."/>
            <person name="Stenos J."/>
            <person name="Tallon L.J."/>
            <person name="Vincent G."/>
            <person name="Fraser C.M."/>
            <person name="Munderloh U."/>
            <person name="Dunning-Hotopp J.C."/>
        </authorList>
    </citation>
    <scope>NUCLEOTIDE SEQUENCE [LARGE SCALE GENOMIC DNA]</scope>
    <source>
        <strain evidence="1 2">Ac/Pa</strain>
    </source>
</reference>
<dbReference type="AlphaFoldDB" id="A0A0F3N2V1"/>
<dbReference type="EMBL" id="LANR01000001">
    <property type="protein sequence ID" value="KJV62363.1"/>
    <property type="molecule type" value="Genomic_DNA"/>
</dbReference>
<evidence type="ECO:0000313" key="1">
    <source>
        <dbReference type="EMBL" id="KJV62363.1"/>
    </source>
</evidence>
<gene>
    <name evidence="1" type="ORF">APHACPA_1388</name>
</gene>
<proteinExistence type="predicted"/>
<comment type="caution">
    <text evidence="1">The sequence shown here is derived from an EMBL/GenBank/DDBJ whole genome shotgun (WGS) entry which is preliminary data.</text>
</comment>
<dbReference type="Proteomes" id="UP000033556">
    <property type="component" value="Unassembled WGS sequence"/>
</dbReference>
<organism evidence="1 2">
    <name type="scientific">Rickettsia amblyommatis str. Ac/Pa</name>
    <dbReference type="NCBI Taxonomy" id="1359164"/>
    <lineage>
        <taxon>Bacteria</taxon>
        <taxon>Pseudomonadati</taxon>
        <taxon>Pseudomonadota</taxon>
        <taxon>Alphaproteobacteria</taxon>
        <taxon>Rickettsiales</taxon>
        <taxon>Rickettsiaceae</taxon>
        <taxon>Rickettsieae</taxon>
        <taxon>Rickettsia</taxon>
        <taxon>spotted fever group</taxon>
    </lineage>
</organism>
<dbReference type="PATRIC" id="fig|1359164.3.peg.1374"/>
<sequence>MPAKAGRCCVVLTFRHCEEKLQILTKQSHEIALQSTTTCNDDLVVSMQQRRSTCMIM</sequence>
<protein>
    <submittedName>
        <fullName evidence="1">Uncharacterized protein</fullName>
    </submittedName>
</protein>
<accession>A0A0F3N2V1</accession>